<evidence type="ECO:0000313" key="2">
    <source>
        <dbReference type="EMBL" id="PWI66161.1"/>
    </source>
</evidence>
<gene>
    <name evidence="2" type="ORF">PCL_05379</name>
</gene>
<feature type="compositionally biased region" description="Basic and acidic residues" evidence="1">
    <location>
        <begin position="36"/>
        <end position="72"/>
    </location>
</feature>
<comment type="caution">
    <text evidence="2">The sequence shown here is derived from an EMBL/GenBank/DDBJ whole genome shotgun (WGS) entry which is preliminary data.</text>
</comment>
<name>A0A2U3DV85_PURLI</name>
<accession>A0A2U3DV85</accession>
<dbReference type="Proteomes" id="UP000245956">
    <property type="component" value="Unassembled WGS sequence"/>
</dbReference>
<dbReference type="AlphaFoldDB" id="A0A2U3DV85"/>
<feature type="compositionally biased region" description="Basic and acidic residues" evidence="1">
    <location>
        <begin position="200"/>
        <end position="210"/>
    </location>
</feature>
<evidence type="ECO:0000256" key="1">
    <source>
        <dbReference type="SAM" id="MobiDB-lite"/>
    </source>
</evidence>
<feature type="region of interest" description="Disordered" evidence="1">
    <location>
        <begin position="31"/>
        <end position="84"/>
    </location>
</feature>
<dbReference type="EMBL" id="LCWV01000027">
    <property type="protein sequence ID" value="PWI66161.1"/>
    <property type="molecule type" value="Genomic_DNA"/>
</dbReference>
<protein>
    <submittedName>
        <fullName evidence="2">Uncharacterized protein</fullName>
    </submittedName>
</protein>
<organism evidence="2 3">
    <name type="scientific">Purpureocillium lilacinum</name>
    <name type="common">Paecilomyces lilacinus</name>
    <dbReference type="NCBI Taxonomy" id="33203"/>
    <lineage>
        <taxon>Eukaryota</taxon>
        <taxon>Fungi</taxon>
        <taxon>Dikarya</taxon>
        <taxon>Ascomycota</taxon>
        <taxon>Pezizomycotina</taxon>
        <taxon>Sordariomycetes</taxon>
        <taxon>Hypocreomycetidae</taxon>
        <taxon>Hypocreales</taxon>
        <taxon>Ophiocordycipitaceae</taxon>
        <taxon>Purpureocillium</taxon>
    </lineage>
</organism>
<proteinExistence type="predicted"/>
<feature type="region of interest" description="Disordered" evidence="1">
    <location>
        <begin position="286"/>
        <end position="313"/>
    </location>
</feature>
<feature type="region of interest" description="Disordered" evidence="1">
    <location>
        <begin position="195"/>
        <end position="220"/>
    </location>
</feature>
<evidence type="ECO:0000313" key="3">
    <source>
        <dbReference type="Proteomes" id="UP000245956"/>
    </source>
</evidence>
<sequence>MFRSGGPGVRETRIAMTRVTRRSCATRAASLTAAAREGRGTKLGDERGDVRQDSAAARRDQGQKNDRRRDGGKGSSASSVKQLAGGPPVAVMSASMAVVWPQLGVGAGGTSGANGAALVPEGPEQGLRRRPAFSTLRLASAALVGCPGLLGSAGGHPTSVETQWSAGQRTPVWEGSNASAQRAEGRALEVKGKGGVGETTRLRSMEDRTGHRQAAHASRRLPPCISTVDVGALASAFDSGRATGRQRSSAAAARCMPHAACLCGHGAQQILRLSGGLGHVLTGSKNRPSIPWAPRQRSARNSNCPPDPRRRWNAKHSTRLGAYHAIGLHAAARTLA</sequence>
<reference evidence="2 3" key="1">
    <citation type="journal article" date="2016" name="Front. Microbiol.">
        <title>Genome and transcriptome sequences reveal the specific parasitism of the nematophagous Purpureocillium lilacinum 36-1.</title>
        <authorList>
            <person name="Xie J."/>
            <person name="Li S."/>
            <person name="Mo C."/>
            <person name="Xiao X."/>
            <person name="Peng D."/>
            <person name="Wang G."/>
            <person name="Xiao Y."/>
        </authorList>
    </citation>
    <scope>NUCLEOTIDE SEQUENCE [LARGE SCALE GENOMIC DNA]</scope>
    <source>
        <strain evidence="2 3">36-1</strain>
    </source>
</reference>